<dbReference type="NCBIfam" id="TIGR02604">
    <property type="entry name" value="Piru_Ver_Nterm"/>
    <property type="match status" value="1"/>
</dbReference>
<dbReference type="InterPro" id="IPR011042">
    <property type="entry name" value="6-blade_b-propeller_TolB-like"/>
</dbReference>
<dbReference type="Pfam" id="PF00034">
    <property type="entry name" value="Cytochrom_C"/>
    <property type="match status" value="1"/>
</dbReference>
<dbReference type="Pfam" id="PF13646">
    <property type="entry name" value="HEAT_2"/>
    <property type="match status" value="1"/>
</dbReference>
<dbReference type="Gene3D" id="2.120.10.30">
    <property type="entry name" value="TolB, C-terminal domain"/>
    <property type="match status" value="1"/>
</dbReference>
<evidence type="ECO:0000256" key="4">
    <source>
        <dbReference type="PROSITE-ProRule" id="PRU00433"/>
    </source>
</evidence>
<keyword evidence="7" id="KW-1185">Reference proteome</keyword>
<dbReference type="PANTHER" id="PTHR33546:SF1">
    <property type="entry name" value="LARGE, MULTIFUNCTIONAL SECRETED PROTEIN"/>
    <property type="match status" value="1"/>
</dbReference>
<gene>
    <name evidence="6" type="ORF">FEN17_24145</name>
</gene>
<dbReference type="AlphaFoldDB" id="A0A5R9KQB6"/>
<dbReference type="Pfam" id="PF23500">
    <property type="entry name" value="DUF7133"/>
    <property type="match status" value="1"/>
</dbReference>
<evidence type="ECO:0000256" key="1">
    <source>
        <dbReference type="ARBA" id="ARBA00022617"/>
    </source>
</evidence>
<dbReference type="GO" id="GO:0009055">
    <property type="term" value="F:electron transfer activity"/>
    <property type="evidence" value="ECO:0007669"/>
    <property type="project" value="InterPro"/>
</dbReference>
<evidence type="ECO:0000313" key="6">
    <source>
        <dbReference type="EMBL" id="TLU98304.1"/>
    </source>
</evidence>
<dbReference type="InterPro" id="IPR036909">
    <property type="entry name" value="Cyt_c-like_dom_sf"/>
</dbReference>
<dbReference type="Gene3D" id="1.25.10.10">
    <property type="entry name" value="Leucine-rich Repeat Variant"/>
    <property type="match status" value="1"/>
</dbReference>
<dbReference type="InterPro" id="IPR004155">
    <property type="entry name" value="PBS_lyase_HEAT"/>
</dbReference>
<dbReference type="InterPro" id="IPR011989">
    <property type="entry name" value="ARM-like"/>
</dbReference>
<reference evidence="6 7" key="1">
    <citation type="submission" date="2019-05" db="EMBL/GenBank/DDBJ databases">
        <authorList>
            <person name="Qu J.-H."/>
        </authorList>
    </citation>
    <scope>NUCLEOTIDE SEQUENCE [LARGE SCALE GENOMIC DNA]</scope>
    <source>
        <strain evidence="6 7">T17</strain>
    </source>
</reference>
<dbReference type="PROSITE" id="PS51007">
    <property type="entry name" value="CYTC"/>
    <property type="match status" value="1"/>
</dbReference>
<organism evidence="6 7">
    <name type="scientific">Dyadobacter luticola</name>
    <dbReference type="NCBI Taxonomy" id="1979387"/>
    <lineage>
        <taxon>Bacteria</taxon>
        <taxon>Pseudomonadati</taxon>
        <taxon>Bacteroidota</taxon>
        <taxon>Cytophagia</taxon>
        <taxon>Cytophagales</taxon>
        <taxon>Spirosomataceae</taxon>
        <taxon>Dyadobacter</taxon>
    </lineage>
</organism>
<dbReference type="InterPro" id="IPR013428">
    <property type="entry name" value="Membrane-bound_put_N"/>
</dbReference>
<dbReference type="SMART" id="SM00567">
    <property type="entry name" value="EZ_HEAT"/>
    <property type="match status" value="2"/>
</dbReference>
<evidence type="ECO:0000313" key="7">
    <source>
        <dbReference type="Proteomes" id="UP000306402"/>
    </source>
</evidence>
<dbReference type="Proteomes" id="UP000306402">
    <property type="component" value="Unassembled WGS sequence"/>
</dbReference>
<dbReference type="GO" id="GO:0020037">
    <property type="term" value="F:heme binding"/>
    <property type="evidence" value="ECO:0007669"/>
    <property type="project" value="InterPro"/>
</dbReference>
<dbReference type="InterPro" id="IPR016024">
    <property type="entry name" value="ARM-type_fold"/>
</dbReference>
<feature type="domain" description="Cytochrome c" evidence="5">
    <location>
        <begin position="835"/>
        <end position="968"/>
    </location>
</feature>
<evidence type="ECO:0000256" key="3">
    <source>
        <dbReference type="ARBA" id="ARBA00023004"/>
    </source>
</evidence>
<dbReference type="InterPro" id="IPR009056">
    <property type="entry name" value="Cyt_c-like_dom"/>
</dbReference>
<sequence>MITKTLSQPKAMFFLVGSITLLLFSAQNIDKKPSAPRQSESILNVAEDSSKLYMPDDLEATLWAEAPMFYNPTNMDIDAKGRVWITEAVNYRDFNTKPAERLSHKQKGDRVMILEDKDGDGKAESSKVFVEDTLLTSPLGIAVVGNKIIVSCAPNLLIYTDKDGDDKPDSREVLLTGFGGFDHDHSLHSTIVGPDGKWYFNTGNAGPHKVTDKSGWTLRSGSLYVGGTPYSKSNQGNQKSDDGKVWVGGLALRINQDGTGLKVLGHNFRNSYEVCLDSYGNMWQNDNDDQVITCRVSFLQEGGNAGYFSADGTRYWQADRRPGQDIFTTHWHQDDPGVMPAGDNTGAGSPTGIVYYEGDALGKNYRGTLLSCEAGRNVIFAYQPVKKGAGFTLDRKNLISSFPQANERYEWYETDGDHRKWFRPSDVAVGPDGAIYIADWYDPVVGGHAMKDKKGYGRIYRITPKGKKLTNPKIDFSSTAGLIEALKNPAINVRALAFEGLKTKGETVILDVKSLLTAENPFHQARAIWLLAQLGEKGKKETETLLTSVNAAHRLTAFRALKTIGASDPFLLQMSKDTDPAVRREVGIALRDLSSAQALPAIKELVNRYDGADPWMLEAIGTAAFGKKKEVYAYIQNKFPATPENWTTSKANLIWRLHPVEAIADLKTRAASAKVAAPQRKKAITALGFINDKKAVDAMITLSKSTLSDVSAQASYWLNFRKTNDWADLANWEEATAVAMTPNYRKMLDLKKVIGDKNQPMNVRIESAKKMSVDADGGNILVDMRVQGQLPDTIAKSVSEAIFKHPDQNVRVVASQFFPRNGKVLKTDFIARMSAKPVHGKEIFSNTCAACHKHGEKGAEIGPDLTLIHKKFDKSALLDAIVNPSASMVFGYESYTIVTKSGETFFGFLMSDGANVVIKDVAGQQHSIKAAQIKSREKMPLSLMPEPTALNLNEQDLADVTAYLLNFK</sequence>
<dbReference type="SUPFAM" id="SSF50952">
    <property type="entry name" value="Soluble quinoprotein glucose dehydrogenase"/>
    <property type="match status" value="1"/>
</dbReference>
<dbReference type="EMBL" id="VCEJ01000008">
    <property type="protein sequence ID" value="TLU98304.1"/>
    <property type="molecule type" value="Genomic_DNA"/>
</dbReference>
<dbReference type="NCBIfam" id="TIGR02603">
    <property type="entry name" value="CxxCH_TIGR02603"/>
    <property type="match status" value="1"/>
</dbReference>
<dbReference type="GO" id="GO:0046872">
    <property type="term" value="F:metal ion binding"/>
    <property type="evidence" value="ECO:0007669"/>
    <property type="project" value="UniProtKB-KW"/>
</dbReference>
<dbReference type="InterPro" id="IPR055557">
    <property type="entry name" value="DUF7133"/>
</dbReference>
<keyword evidence="2 4" id="KW-0479">Metal-binding</keyword>
<dbReference type="PANTHER" id="PTHR33546">
    <property type="entry name" value="LARGE, MULTIFUNCTIONAL SECRETED PROTEIN-RELATED"/>
    <property type="match status" value="1"/>
</dbReference>
<dbReference type="InterPro" id="IPR011041">
    <property type="entry name" value="Quinoprot_gluc/sorb_DH_b-prop"/>
</dbReference>
<proteinExistence type="predicted"/>
<keyword evidence="1 4" id="KW-0349">Heme</keyword>
<dbReference type="OrthoDB" id="9808161at2"/>
<dbReference type="RefSeq" id="WP_138368401.1">
    <property type="nucleotide sequence ID" value="NZ_VCEJ01000008.1"/>
</dbReference>
<dbReference type="Gene3D" id="1.10.760.10">
    <property type="entry name" value="Cytochrome c-like domain"/>
    <property type="match status" value="1"/>
</dbReference>
<dbReference type="InterPro" id="IPR013427">
    <property type="entry name" value="Haem-bd_dom_put"/>
</dbReference>
<name>A0A5R9KQB6_9BACT</name>
<evidence type="ECO:0000259" key="5">
    <source>
        <dbReference type="PROSITE" id="PS51007"/>
    </source>
</evidence>
<evidence type="ECO:0000256" key="2">
    <source>
        <dbReference type="ARBA" id="ARBA00022723"/>
    </source>
</evidence>
<dbReference type="SUPFAM" id="SSF46626">
    <property type="entry name" value="Cytochrome c"/>
    <property type="match status" value="1"/>
</dbReference>
<keyword evidence="3 4" id="KW-0408">Iron</keyword>
<comment type="caution">
    <text evidence="6">The sequence shown here is derived from an EMBL/GenBank/DDBJ whole genome shotgun (WGS) entry which is preliminary data.</text>
</comment>
<protein>
    <submittedName>
        <fullName evidence="6">C-type cytochrome</fullName>
    </submittedName>
</protein>
<dbReference type="SUPFAM" id="SSF48371">
    <property type="entry name" value="ARM repeat"/>
    <property type="match status" value="1"/>
</dbReference>
<accession>A0A5R9KQB6</accession>